<dbReference type="Proteomes" id="UP000813444">
    <property type="component" value="Unassembled WGS sequence"/>
</dbReference>
<evidence type="ECO:0000313" key="2">
    <source>
        <dbReference type="Proteomes" id="UP000813444"/>
    </source>
</evidence>
<evidence type="ECO:0000313" key="1">
    <source>
        <dbReference type="EMBL" id="KAH7322442.1"/>
    </source>
</evidence>
<dbReference type="AlphaFoldDB" id="A0A8K0WSP7"/>
<gene>
    <name evidence="1" type="ORF">B0I35DRAFT_425816</name>
</gene>
<proteinExistence type="predicted"/>
<dbReference type="EMBL" id="JAGPNK010000004">
    <property type="protein sequence ID" value="KAH7322442.1"/>
    <property type="molecule type" value="Genomic_DNA"/>
</dbReference>
<keyword evidence="2" id="KW-1185">Reference proteome</keyword>
<evidence type="ECO:0008006" key="3">
    <source>
        <dbReference type="Google" id="ProtNLM"/>
    </source>
</evidence>
<dbReference type="PANTHER" id="PTHR34706:SF3">
    <property type="entry name" value="ANKYRIN REPEAT PROTEIN (AFU_ORTHOLOGUE AFUA_7G06200)"/>
    <property type="match status" value="1"/>
</dbReference>
<organism evidence="1 2">
    <name type="scientific">Stachybotrys elegans</name>
    <dbReference type="NCBI Taxonomy" id="80388"/>
    <lineage>
        <taxon>Eukaryota</taxon>
        <taxon>Fungi</taxon>
        <taxon>Dikarya</taxon>
        <taxon>Ascomycota</taxon>
        <taxon>Pezizomycotina</taxon>
        <taxon>Sordariomycetes</taxon>
        <taxon>Hypocreomycetidae</taxon>
        <taxon>Hypocreales</taxon>
        <taxon>Stachybotryaceae</taxon>
        <taxon>Stachybotrys</taxon>
    </lineage>
</organism>
<comment type="caution">
    <text evidence="1">The sequence shown here is derived from an EMBL/GenBank/DDBJ whole genome shotgun (WGS) entry which is preliminary data.</text>
</comment>
<protein>
    <recommendedName>
        <fullName evidence="3">VWFA domain-containing protein</fullName>
    </recommendedName>
</protein>
<accession>A0A8K0WSP7</accession>
<dbReference type="OrthoDB" id="2142040at2759"/>
<dbReference type="PANTHER" id="PTHR34706">
    <property type="entry name" value="SLR1338 PROTEIN"/>
    <property type="match status" value="1"/>
</dbReference>
<sequence length="306" mass="34256">MVSYGPFSNMFKSASNIFGNVFTTSQEVNPNGQSRTKAEFVAEAKQALQNTSAMVFFKNNPKFIEELAEKAASLVDDPSTPIVGKDLFPKTAQVTMHQQVLYCDDSTSMKREDRWASQNMLINRIARVTTRILPESEGVYLRYINQDIPKLNSLKFEQLLDVVEPLRWGGDTPIGTNLRSKVLEPLVYSKLPNNLKRPLLVSIITDGLPEPEPKSTFVDAIVECGDRLEAANLPRESVKFMVGQVGTAPASTRFLQEVANYKRISKVVFVAAEKLDAAASNLENDWKMDEWLIETLYAPIMKSEGK</sequence>
<name>A0A8K0WSP7_9HYPO</name>
<reference evidence="1" key="1">
    <citation type="journal article" date="2021" name="Nat. Commun.">
        <title>Genetic determinants of endophytism in the Arabidopsis root mycobiome.</title>
        <authorList>
            <person name="Mesny F."/>
            <person name="Miyauchi S."/>
            <person name="Thiergart T."/>
            <person name="Pickel B."/>
            <person name="Atanasova L."/>
            <person name="Karlsson M."/>
            <person name="Huettel B."/>
            <person name="Barry K.W."/>
            <person name="Haridas S."/>
            <person name="Chen C."/>
            <person name="Bauer D."/>
            <person name="Andreopoulos W."/>
            <person name="Pangilinan J."/>
            <person name="LaButti K."/>
            <person name="Riley R."/>
            <person name="Lipzen A."/>
            <person name="Clum A."/>
            <person name="Drula E."/>
            <person name="Henrissat B."/>
            <person name="Kohler A."/>
            <person name="Grigoriev I.V."/>
            <person name="Martin F.M."/>
            <person name="Hacquard S."/>
        </authorList>
    </citation>
    <scope>NUCLEOTIDE SEQUENCE</scope>
    <source>
        <strain evidence="1">MPI-CAGE-CH-0235</strain>
    </source>
</reference>